<dbReference type="EC" id="3.4.16.-" evidence="7"/>
<dbReference type="SUPFAM" id="SSF53474">
    <property type="entry name" value="alpha/beta-Hydrolases"/>
    <property type="match status" value="1"/>
</dbReference>
<evidence type="ECO:0000256" key="1">
    <source>
        <dbReference type="ARBA" id="ARBA00009431"/>
    </source>
</evidence>
<dbReference type="GO" id="GO:0006508">
    <property type="term" value="P:proteolysis"/>
    <property type="evidence" value="ECO:0007669"/>
    <property type="project" value="UniProtKB-KW"/>
</dbReference>
<keyword evidence="6" id="KW-0325">Glycoprotein</keyword>
<dbReference type="PANTHER" id="PTHR11802">
    <property type="entry name" value="SERINE PROTEASE FAMILY S10 SERINE CARBOXYPEPTIDASE"/>
    <property type="match status" value="1"/>
</dbReference>
<dbReference type="PROSITE" id="PS00560">
    <property type="entry name" value="CARBOXYPEPT_SER_HIS"/>
    <property type="match status" value="1"/>
</dbReference>
<dbReference type="Gene3D" id="3.40.50.1820">
    <property type="entry name" value="alpha/beta hydrolase"/>
    <property type="match status" value="1"/>
</dbReference>
<protein>
    <recommendedName>
        <fullName evidence="7">Carboxypeptidase</fullName>
        <ecNumber evidence="7">3.4.16.-</ecNumber>
    </recommendedName>
</protein>
<evidence type="ECO:0000256" key="7">
    <source>
        <dbReference type="RuleBase" id="RU361156"/>
    </source>
</evidence>
<accession>A0A1B6DAZ8</accession>
<organism evidence="8">
    <name type="scientific">Clastoptera arizonana</name>
    <name type="common">Arizona spittle bug</name>
    <dbReference type="NCBI Taxonomy" id="38151"/>
    <lineage>
        <taxon>Eukaryota</taxon>
        <taxon>Metazoa</taxon>
        <taxon>Ecdysozoa</taxon>
        <taxon>Arthropoda</taxon>
        <taxon>Hexapoda</taxon>
        <taxon>Insecta</taxon>
        <taxon>Pterygota</taxon>
        <taxon>Neoptera</taxon>
        <taxon>Paraneoptera</taxon>
        <taxon>Hemiptera</taxon>
        <taxon>Auchenorrhyncha</taxon>
        <taxon>Cercopoidea</taxon>
        <taxon>Clastopteridae</taxon>
        <taxon>Clastoptera</taxon>
    </lineage>
</organism>
<sequence length="454" mass="51479">MYFFYSFIFAFFITSKSVMGTYQNVPNSNDPGEPLLLTPYVESGKIALAQNLSKVSPFIDGIESYSGFFEVEKQYNSQMFFWFFPAINKNKSAPLILWLEGGPGVSSLYGLFDEVGPFILLKNLTIKKREYSWANNHAVLFIESPVGTGFSFTNSDAGYSRDEVHIAKLLYSTLIQFFKLFPQYQKNEFFVVGESYAGKFAPAISYAIHTNNPTANIKINLKGVALGNAYCDPEHMSSGYGDHLYQIGLIDSNALKYFRAEQAKGVALIKQKRWIDALRLLENLLGTTFYNLTGYTYNFNFLLDKEEVLFGNVGDLLLNPSVRKAIHVGNVTYDNTIVKVNSFLEEDITQSVRPWVETLIEHYRILVYSGQLDLSVPYPNTLGFLNALNWSGKNEYKTAVRNQWYVNGQLAGYTKTAKKLTEVLVRNAGHLVPADQPYRTYELITRFTSNQKLV</sequence>
<dbReference type="InterPro" id="IPR029058">
    <property type="entry name" value="AB_hydrolase_fold"/>
</dbReference>
<evidence type="ECO:0000256" key="4">
    <source>
        <dbReference type="ARBA" id="ARBA00022729"/>
    </source>
</evidence>
<dbReference type="Pfam" id="PF00450">
    <property type="entry name" value="Peptidase_S10"/>
    <property type="match status" value="1"/>
</dbReference>
<reference evidence="8" key="1">
    <citation type="submission" date="2015-12" db="EMBL/GenBank/DDBJ databases">
        <title>De novo transcriptome assembly of four potential Pierce s Disease insect vectors from Arizona vineyards.</title>
        <authorList>
            <person name="Tassone E.E."/>
        </authorList>
    </citation>
    <scope>NUCLEOTIDE SEQUENCE</scope>
</reference>
<name>A0A1B6DAZ8_9HEMI</name>
<dbReference type="InterPro" id="IPR001563">
    <property type="entry name" value="Peptidase_S10"/>
</dbReference>
<evidence type="ECO:0000313" key="8">
    <source>
        <dbReference type="EMBL" id="JAS22881.1"/>
    </source>
</evidence>
<dbReference type="PROSITE" id="PS00131">
    <property type="entry name" value="CARBOXYPEPT_SER_SER"/>
    <property type="match status" value="1"/>
</dbReference>
<gene>
    <name evidence="8" type="ORF">g.13114</name>
</gene>
<comment type="similarity">
    <text evidence="1 7">Belongs to the peptidase S10 family.</text>
</comment>
<dbReference type="EMBL" id="GEDC01014417">
    <property type="protein sequence ID" value="JAS22881.1"/>
    <property type="molecule type" value="Transcribed_RNA"/>
</dbReference>
<evidence type="ECO:0000256" key="6">
    <source>
        <dbReference type="ARBA" id="ARBA00023180"/>
    </source>
</evidence>
<evidence type="ECO:0000256" key="2">
    <source>
        <dbReference type="ARBA" id="ARBA00022645"/>
    </source>
</evidence>
<dbReference type="AlphaFoldDB" id="A0A1B6DAZ8"/>
<feature type="signal peptide" evidence="7">
    <location>
        <begin position="1"/>
        <end position="20"/>
    </location>
</feature>
<dbReference type="FunFam" id="3.40.50.1820:FF:000096">
    <property type="entry name" value="Carboxypeptidase vitellogenic-like"/>
    <property type="match status" value="1"/>
</dbReference>
<feature type="chain" id="PRO_5008447164" description="Carboxypeptidase" evidence="7">
    <location>
        <begin position="21"/>
        <end position="454"/>
    </location>
</feature>
<keyword evidence="3 7" id="KW-0645">Protease</keyword>
<keyword evidence="5 7" id="KW-0378">Hydrolase</keyword>
<keyword evidence="4 7" id="KW-0732">Signal</keyword>
<dbReference type="InterPro" id="IPR033124">
    <property type="entry name" value="Ser_caboxypep_his_AS"/>
</dbReference>
<proteinExistence type="inferred from homology"/>
<evidence type="ECO:0000256" key="3">
    <source>
        <dbReference type="ARBA" id="ARBA00022670"/>
    </source>
</evidence>
<keyword evidence="2 7" id="KW-0121">Carboxypeptidase</keyword>
<evidence type="ECO:0000256" key="5">
    <source>
        <dbReference type="ARBA" id="ARBA00022801"/>
    </source>
</evidence>
<dbReference type="InterPro" id="IPR018202">
    <property type="entry name" value="Ser_caboxypep_ser_AS"/>
</dbReference>
<dbReference type="PANTHER" id="PTHR11802:SF472">
    <property type="entry name" value="SERINE CARBOXYPEPTIDASE CPVL-RELATED"/>
    <property type="match status" value="1"/>
</dbReference>
<dbReference type="PRINTS" id="PR00724">
    <property type="entry name" value="CRBOXYPTASEC"/>
</dbReference>
<dbReference type="GO" id="GO:0004185">
    <property type="term" value="F:serine-type carboxypeptidase activity"/>
    <property type="evidence" value="ECO:0007669"/>
    <property type="project" value="UniProtKB-UniRule"/>
</dbReference>